<feature type="transmembrane region" description="Helical" evidence="1">
    <location>
        <begin position="222"/>
        <end position="241"/>
    </location>
</feature>
<dbReference type="HOGENOM" id="CLU_711588_0_0_0"/>
<organism evidence="2 3">
    <name type="scientific">Thermobaculum terrenum (strain ATCC BAA-798 / CCMEE 7001 / YNP1)</name>
    <dbReference type="NCBI Taxonomy" id="525904"/>
    <lineage>
        <taxon>Bacteria</taxon>
        <taxon>Bacillati</taxon>
        <taxon>Chloroflexota</taxon>
        <taxon>Chloroflexia</taxon>
        <taxon>Candidatus Thermobaculales</taxon>
        <taxon>Candidatus Thermobaculaceae</taxon>
        <taxon>Thermobaculum</taxon>
    </lineage>
</organism>
<dbReference type="Proteomes" id="UP000000323">
    <property type="component" value="Chromosome 1"/>
</dbReference>
<feature type="transmembrane region" description="Helical" evidence="1">
    <location>
        <begin position="163"/>
        <end position="185"/>
    </location>
</feature>
<dbReference type="STRING" id="525904.Tter_0261"/>
<keyword evidence="1" id="KW-0472">Membrane</keyword>
<dbReference type="EMBL" id="CP001825">
    <property type="protein sequence ID" value="ACZ41183.1"/>
    <property type="molecule type" value="Genomic_DNA"/>
</dbReference>
<proteinExistence type="predicted"/>
<keyword evidence="3" id="KW-1185">Reference proteome</keyword>
<dbReference type="KEGG" id="ttr:Tter_0261"/>
<reference evidence="3" key="1">
    <citation type="journal article" date="2010" name="Stand. Genomic Sci.">
        <title>Complete genome sequence of 'Thermobaculum terrenum' type strain (YNP1).</title>
        <authorList>
            <person name="Kiss H."/>
            <person name="Cleland D."/>
            <person name="Lapidus A."/>
            <person name="Lucas S."/>
            <person name="Glavina Del Rio T."/>
            <person name="Nolan M."/>
            <person name="Tice H."/>
            <person name="Han C."/>
            <person name="Goodwin L."/>
            <person name="Pitluck S."/>
            <person name="Liolios K."/>
            <person name="Ivanova N."/>
            <person name="Mavromatis K."/>
            <person name="Ovchinnikova G."/>
            <person name="Pati A."/>
            <person name="Chen A."/>
            <person name="Palaniappan K."/>
            <person name="Land M."/>
            <person name="Hauser L."/>
            <person name="Chang Y."/>
            <person name="Jeffries C."/>
            <person name="Lu M."/>
            <person name="Brettin T."/>
            <person name="Detter J."/>
            <person name="Goker M."/>
            <person name="Tindall B."/>
            <person name="Beck B."/>
            <person name="McDermott T."/>
            <person name="Woyke T."/>
            <person name="Bristow J."/>
            <person name="Eisen J."/>
            <person name="Markowitz V."/>
            <person name="Hugenholtz P."/>
            <person name="Kyrpides N."/>
            <person name="Klenk H."/>
            <person name="Cheng J."/>
        </authorList>
    </citation>
    <scope>NUCLEOTIDE SEQUENCE [LARGE SCALE GENOMIC DNA]</scope>
    <source>
        <strain evidence="3">ATCC BAA-798 / YNP1</strain>
    </source>
</reference>
<accession>D1CE27</accession>
<feature type="transmembrane region" description="Helical" evidence="1">
    <location>
        <begin position="79"/>
        <end position="100"/>
    </location>
</feature>
<name>D1CE27_THET1</name>
<evidence type="ECO:0000256" key="1">
    <source>
        <dbReference type="SAM" id="Phobius"/>
    </source>
</evidence>
<feature type="transmembrane region" description="Helical" evidence="1">
    <location>
        <begin position="21"/>
        <end position="45"/>
    </location>
</feature>
<dbReference type="RefSeq" id="WP_012874218.1">
    <property type="nucleotide sequence ID" value="NC_013525.1"/>
</dbReference>
<gene>
    <name evidence="2" type="ordered locus">Tter_0261</name>
</gene>
<dbReference type="AlphaFoldDB" id="D1CE27"/>
<feature type="transmembrane region" description="Helical" evidence="1">
    <location>
        <begin position="112"/>
        <end position="135"/>
    </location>
</feature>
<feature type="transmembrane region" description="Helical" evidence="1">
    <location>
        <begin position="353"/>
        <end position="379"/>
    </location>
</feature>
<sequence length="388" mass="42921">MSGIRVTSYQGVDPRRFIAGFLAGISIVLFLLLIFALLVFTGGFWETLRDVSFQIRSGHSFWSLLLQSLKQTLLSFPSYLWSARNGFFVMGILGIILAFIDETGNRLRLLWAENLGLVVLVAILSFSTTTGAFIWQEKAVERLANNPGLFYDLRSLLVSNTTWLFMAILTSLAFSYLIWISWIWWQDFWCRVFGTHRPTGETNTATSFDTSTYSRGNSSSKIGIAFVLLAAIATVALLKAYSYHSSKLITSELWITKDSPRGEVLFSFKQDPEFVVASNVAGRGNVNFDVLTKNQNSIIQNNTMKLSESPNSYSSVKLPLQGNAPGDFLVKASLISGEGGLIRFVAVDGSTSLALVLAVLIGFCVSLAMTSLLVTFLSYRARESKHAL</sequence>
<keyword evidence="1" id="KW-1133">Transmembrane helix</keyword>
<protein>
    <submittedName>
        <fullName evidence="2">Uncharacterized protein</fullName>
    </submittedName>
</protein>
<keyword evidence="1" id="KW-0812">Transmembrane</keyword>
<evidence type="ECO:0000313" key="3">
    <source>
        <dbReference type="Proteomes" id="UP000000323"/>
    </source>
</evidence>
<evidence type="ECO:0000313" key="2">
    <source>
        <dbReference type="EMBL" id="ACZ41183.1"/>
    </source>
</evidence>